<dbReference type="EMBL" id="BRXE01000007">
    <property type="protein sequence ID" value="GLB81916.1"/>
    <property type="molecule type" value="Genomic_DNA"/>
</dbReference>
<dbReference type="Gene3D" id="3.40.50.1820">
    <property type="entry name" value="alpha/beta hydrolase"/>
    <property type="match status" value="1"/>
</dbReference>
<organism evidence="4 5">
    <name type="scientific">Mycobacterium kiyosense</name>
    <dbReference type="NCBI Taxonomy" id="2871094"/>
    <lineage>
        <taxon>Bacteria</taxon>
        <taxon>Bacillati</taxon>
        <taxon>Actinomycetota</taxon>
        <taxon>Actinomycetes</taxon>
        <taxon>Mycobacteriales</taxon>
        <taxon>Mycobacteriaceae</taxon>
        <taxon>Mycobacterium</taxon>
    </lineage>
</organism>
<dbReference type="PANTHER" id="PTHR43798:SF31">
    <property type="entry name" value="AB HYDROLASE SUPERFAMILY PROTEIN YCLE"/>
    <property type="match status" value="1"/>
</dbReference>
<dbReference type="InterPro" id="IPR029058">
    <property type="entry name" value="AB_hydrolase_fold"/>
</dbReference>
<sequence length="291" mass="31677">MSTNQLSEQTVTVSGKPIFFAESGSGPVVVALHGGGPGASGVSNYSRNIDALAQRFRVIVPDMPGYGRSTKTLDQGDPFGYLADMIRGLLDELRLPTAHLIGNSYGGAAALRLTLDTPERVDKLVLMGPGGIGTTRGLPTAGLNSLMSYYGGEGPSREKLATFIRTYLVYQGDSVPEELIDLRYQASIDPEVVANPPLRRPSGPFALRTLWRMDLTRDSRLKNLQTPTLVLWGRDDKVNKPAGGPMLLNAMPNAELVMTSHTGHWMQWERAELFNELVSDFLQPDSRLAHA</sequence>
<gene>
    <name evidence="4" type="ORF">Mkiyose1413_27560</name>
    <name evidence="3" type="ORF">SRL2020028_11720</name>
</gene>
<dbReference type="GO" id="GO:0016020">
    <property type="term" value="C:membrane"/>
    <property type="evidence" value="ECO:0007669"/>
    <property type="project" value="TreeGrafter"/>
</dbReference>
<dbReference type="RefSeq" id="WP_238305291.1">
    <property type="nucleotide sequence ID" value="NZ_BRXE01000007.1"/>
</dbReference>
<keyword evidence="5" id="KW-1185">Reference proteome</keyword>
<dbReference type="EMBL" id="BRZI01000018">
    <property type="protein sequence ID" value="GLD30873.1"/>
    <property type="molecule type" value="Genomic_DNA"/>
</dbReference>
<dbReference type="SUPFAM" id="SSF53474">
    <property type="entry name" value="alpha/beta-Hydrolases"/>
    <property type="match status" value="1"/>
</dbReference>
<dbReference type="InterPro" id="IPR050266">
    <property type="entry name" value="AB_hydrolase_sf"/>
</dbReference>
<evidence type="ECO:0000256" key="1">
    <source>
        <dbReference type="ARBA" id="ARBA00022801"/>
    </source>
</evidence>
<dbReference type="InterPro" id="IPR000073">
    <property type="entry name" value="AB_hydrolase_1"/>
</dbReference>
<dbReference type="GeneID" id="83628773"/>
<evidence type="ECO:0000313" key="5">
    <source>
        <dbReference type="Proteomes" id="UP001064782"/>
    </source>
</evidence>
<comment type="caution">
    <text evidence="4">The sequence shown here is derived from an EMBL/GenBank/DDBJ whole genome shotgun (WGS) entry which is preliminary data.</text>
</comment>
<dbReference type="PANTHER" id="PTHR43798">
    <property type="entry name" value="MONOACYLGLYCEROL LIPASE"/>
    <property type="match status" value="1"/>
</dbReference>
<evidence type="ECO:0000313" key="3">
    <source>
        <dbReference type="EMBL" id="GLB81916.1"/>
    </source>
</evidence>
<evidence type="ECO:0000313" key="4">
    <source>
        <dbReference type="EMBL" id="GLD30873.1"/>
    </source>
</evidence>
<feature type="domain" description="AB hydrolase-1" evidence="2">
    <location>
        <begin position="27"/>
        <end position="270"/>
    </location>
</feature>
<reference evidence="4" key="1">
    <citation type="submission" date="2022-08" db="EMBL/GenBank/DDBJ databases">
        <title>Mycobacterium kiyosense sp. nov., scotochromogenic slow-glowing species isolated from respiratory specimens.</title>
        <authorList>
            <person name="Fukano H."/>
            <person name="Kazumi Y."/>
            <person name="Sakagami N."/>
            <person name="Ato M."/>
            <person name="Mitarai S."/>
            <person name="Hoshino Y."/>
        </authorList>
    </citation>
    <scope>NUCLEOTIDE SEQUENCE</scope>
    <source>
        <strain evidence="4">1413</strain>
        <strain evidence="3">SRL2020-028</strain>
    </source>
</reference>
<name>A0A9P3UY73_9MYCO</name>
<dbReference type="PRINTS" id="PR00111">
    <property type="entry name" value="ABHYDROLASE"/>
</dbReference>
<keyword evidence="1 4" id="KW-0378">Hydrolase</keyword>
<dbReference type="GO" id="GO:0016787">
    <property type="term" value="F:hydrolase activity"/>
    <property type="evidence" value="ECO:0007669"/>
    <property type="project" value="UniProtKB-KW"/>
</dbReference>
<proteinExistence type="predicted"/>
<protein>
    <submittedName>
        <fullName evidence="4">Hydrolase, alpha/beta fold protein</fullName>
    </submittedName>
</protein>
<dbReference type="InterPro" id="IPR000639">
    <property type="entry name" value="Epox_hydrolase-like"/>
</dbReference>
<accession>A0A9P3UY73</accession>
<dbReference type="Proteomes" id="UP001165663">
    <property type="component" value="Unassembled WGS sequence"/>
</dbReference>
<dbReference type="AlphaFoldDB" id="A0A9P3UY73"/>
<dbReference type="Pfam" id="PF00561">
    <property type="entry name" value="Abhydrolase_1"/>
    <property type="match status" value="1"/>
</dbReference>
<evidence type="ECO:0000259" key="2">
    <source>
        <dbReference type="Pfam" id="PF00561"/>
    </source>
</evidence>
<dbReference type="PRINTS" id="PR00412">
    <property type="entry name" value="EPOXHYDRLASE"/>
</dbReference>
<dbReference type="Proteomes" id="UP001064782">
    <property type="component" value="Unassembled WGS sequence"/>
</dbReference>